<keyword evidence="3 4" id="KW-0560">Oxidoreductase</keyword>
<dbReference type="InterPro" id="IPR003710">
    <property type="entry name" value="ApbA"/>
</dbReference>
<comment type="similarity">
    <text evidence="1 4">Belongs to the ketopantoate reductase family.</text>
</comment>
<gene>
    <name evidence="7" type="ORF">QBC33DRAFT_545046</name>
</gene>
<feature type="domain" description="Ketopantoate reductase N-terminal" evidence="5">
    <location>
        <begin position="4"/>
        <end position="149"/>
    </location>
</feature>
<organism evidence="7 8">
    <name type="scientific">Phialemonium atrogriseum</name>
    <dbReference type="NCBI Taxonomy" id="1093897"/>
    <lineage>
        <taxon>Eukaryota</taxon>
        <taxon>Fungi</taxon>
        <taxon>Dikarya</taxon>
        <taxon>Ascomycota</taxon>
        <taxon>Pezizomycotina</taxon>
        <taxon>Sordariomycetes</taxon>
        <taxon>Sordariomycetidae</taxon>
        <taxon>Cephalothecales</taxon>
        <taxon>Cephalothecaceae</taxon>
        <taxon>Phialemonium</taxon>
    </lineage>
</organism>
<dbReference type="GO" id="GO:0005737">
    <property type="term" value="C:cytoplasm"/>
    <property type="evidence" value="ECO:0007669"/>
    <property type="project" value="TreeGrafter"/>
</dbReference>
<dbReference type="PANTHER" id="PTHR21708">
    <property type="entry name" value="PROBABLE 2-DEHYDROPANTOATE 2-REDUCTASE"/>
    <property type="match status" value="1"/>
</dbReference>
<dbReference type="EC" id="1.1.1.169" evidence="4"/>
<comment type="function">
    <text evidence="4">Catalyzes the NADPH-dependent reduction of ketopantoate into pantoic acid.</text>
</comment>
<dbReference type="RefSeq" id="XP_060281478.1">
    <property type="nucleotide sequence ID" value="XM_060428524.1"/>
</dbReference>
<dbReference type="GeneID" id="85311711"/>
<dbReference type="InterPro" id="IPR051402">
    <property type="entry name" value="KPR-Related"/>
</dbReference>
<dbReference type="InterPro" id="IPR013328">
    <property type="entry name" value="6PGD_dom2"/>
</dbReference>
<dbReference type="Pfam" id="PF08546">
    <property type="entry name" value="ApbA_C"/>
    <property type="match status" value="1"/>
</dbReference>
<dbReference type="Gene3D" id="1.10.1040.10">
    <property type="entry name" value="N-(1-d-carboxylethyl)-l-norvaline Dehydrogenase, domain 2"/>
    <property type="match status" value="1"/>
</dbReference>
<keyword evidence="2 4" id="KW-0521">NADP</keyword>
<keyword evidence="8" id="KW-1185">Reference proteome</keyword>
<evidence type="ECO:0000313" key="7">
    <source>
        <dbReference type="EMBL" id="KAK1765265.1"/>
    </source>
</evidence>
<comment type="catalytic activity">
    <reaction evidence="4">
        <text>(R)-pantoate + NADP(+) = 2-dehydropantoate + NADPH + H(+)</text>
        <dbReference type="Rhea" id="RHEA:16233"/>
        <dbReference type="ChEBI" id="CHEBI:11561"/>
        <dbReference type="ChEBI" id="CHEBI:15378"/>
        <dbReference type="ChEBI" id="CHEBI:15980"/>
        <dbReference type="ChEBI" id="CHEBI:57783"/>
        <dbReference type="ChEBI" id="CHEBI:58349"/>
        <dbReference type="EC" id="1.1.1.169"/>
    </reaction>
</comment>
<dbReference type="GO" id="GO:0015940">
    <property type="term" value="P:pantothenate biosynthetic process"/>
    <property type="evidence" value="ECO:0007669"/>
    <property type="project" value="InterPro"/>
</dbReference>
<accession>A0AAJ0BVW4</accession>
<dbReference type="Gene3D" id="3.40.50.720">
    <property type="entry name" value="NAD(P)-binding Rossmann-like Domain"/>
    <property type="match status" value="1"/>
</dbReference>
<reference evidence="7" key="1">
    <citation type="submission" date="2023-06" db="EMBL/GenBank/DDBJ databases">
        <title>Genome-scale phylogeny and comparative genomics of the fungal order Sordariales.</title>
        <authorList>
            <consortium name="Lawrence Berkeley National Laboratory"/>
            <person name="Hensen N."/>
            <person name="Bonometti L."/>
            <person name="Westerberg I."/>
            <person name="Brannstrom I.O."/>
            <person name="Guillou S."/>
            <person name="Cros-Aarteil S."/>
            <person name="Calhoun S."/>
            <person name="Haridas S."/>
            <person name="Kuo A."/>
            <person name="Mondo S."/>
            <person name="Pangilinan J."/>
            <person name="Riley R."/>
            <person name="Labutti K."/>
            <person name="Andreopoulos B."/>
            <person name="Lipzen A."/>
            <person name="Chen C."/>
            <person name="Yanf M."/>
            <person name="Daum C."/>
            <person name="Ng V."/>
            <person name="Clum A."/>
            <person name="Steindorff A."/>
            <person name="Ohm R."/>
            <person name="Martin F."/>
            <person name="Silar P."/>
            <person name="Natvig D."/>
            <person name="Lalanne C."/>
            <person name="Gautier V."/>
            <person name="Ament-Velasquez S.L."/>
            <person name="Kruys A."/>
            <person name="Hutchinson M.I."/>
            <person name="Powell A.J."/>
            <person name="Barry K."/>
            <person name="Miller A.N."/>
            <person name="Grigoriev I.V."/>
            <person name="Debuchy R."/>
            <person name="Gladieux P."/>
            <person name="Thoren M.H."/>
            <person name="Johannesson H."/>
        </authorList>
    </citation>
    <scope>NUCLEOTIDE SEQUENCE</scope>
    <source>
        <strain evidence="7">8032-3</strain>
    </source>
</reference>
<dbReference type="InterPro" id="IPR013332">
    <property type="entry name" value="KPR_N"/>
</dbReference>
<dbReference type="FunFam" id="1.10.1040.10:FF:000017">
    <property type="entry name" value="2-dehydropantoate 2-reductase"/>
    <property type="match status" value="1"/>
</dbReference>
<evidence type="ECO:0000259" key="6">
    <source>
        <dbReference type="Pfam" id="PF08546"/>
    </source>
</evidence>
<comment type="caution">
    <text evidence="7">The sequence shown here is derived from an EMBL/GenBank/DDBJ whole genome shotgun (WGS) entry which is preliminary data.</text>
</comment>
<dbReference type="InterPro" id="IPR008927">
    <property type="entry name" value="6-PGluconate_DH-like_C_sf"/>
</dbReference>
<evidence type="ECO:0000259" key="5">
    <source>
        <dbReference type="Pfam" id="PF02558"/>
    </source>
</evidence>
<dbReference type="AlphaFoldDB" id="A0AAJ0BVW4"/>
<dbReference type="GO" id="GO:0008677">
    <property type="term" value="F:2-dehydropantoate 2-reductase activity"/>
    <property type="evidence" value="ECO:0007669"/>
    <property type="project" value="UniProtKB-EC"/>
</dbReference>
<dbReference type="Proteomes" id="UP001244011">
    <property type="component" value="Unassembled WGS sequence"/>
</dbReference>
<proteinExistence type="inferred from homology"/>
<dbReference type="Pfam" id="PF02558">
    <property type="entry name" value="ApbA"/>
    <property type="match status" value="1"/>
</dbReference>
<feature type="domain" description="Ketopantoate reductase C-terminal" evidence="6">
    <location>
        <begin position="180"/>
        <end position="307"/>
    </location>
</feature>
<protein>
    <recommendedName>
        <fullName evidence="4">2-dehydropantoate 2-reductase</fullName>
        <ecNumber evidence="4">1.1.1.169</ecNumber>
    </recommendedName>
    <alternativeName>
        <fullName evidence="4">Ketopantoate reductase</fullName>
    </alternativeName>
</protein>
<evidence type="ECO:0000256" key="2">
    <source>
        <dbReference type="ARBA" id="ARBA00022857"/>
    </source>
</evidence>
<evidence type="ECO:0000256" key="1">
    <source>
        <dbReference type="ARBA" id="ARBA00007870"/>
    </source>
</evidence>
<evidence type="ECO:0000256" key="4">
    <source>
        <dbReference type="RuleBase" id="RU362068"/>
    </source>
</evidence>
<dbReference type="SUPFAM" id="SSF51735">
    <property type="entry name" value="NAD(P)-binding Rossmann-fold domains"/>
    <property type="match status" value="1"/>
</dbReference>
<dbReference type="NCBIfam" id="TIGR00745">
    <property type="entry name" value="apbA_panE"/>
    <property type="match status" value="1"/>
</dbReference>
<name>A0AAJ0BVW4_9PEZI</name>
<evidence type="ECO:0000256" key="3">
    <source>
        <dbReference type="ARBA" id="ARBA00023002"/>
    </source>
</evidence>
<sequence length="323" mass="34998">MVKVLIFGTGAVGSVYGWILHNAGAEVTVVCRTNYATVKEKGLLIRSGVFGKVHYKPTTVDSVSAAKGPFDFILVCSKAFPGTSGLIREAVSADTAIVLAQNGICIEDEYAESYPGNVIISAVVYLPVTQVEPGVIEMGLLERFEVGTYPATAPAEAKAKVKLLQELWSAGGATCKVFDDVQTQRWVKLAVNAAWNPMCALTLCDDANLLRSSLEALGMVKKVMMEVGNVAKAAGYPVVTEEELDGQLSRSKERLKSGGKEPSMLTDIRNHRPIEVEAILGNTVRIAQRLRVDVPYLEILYTLAKGLDFSTVRPMEWKPLATF</sequence>
<dbReference type="SUPFAM" id="SSF48179">
    <property type="entry name" value="6-phosphogluconate dehydrogenase C-terminal domain-like"/>
    <property type="match status" value="1"/>
</dbReference>
<evidence type="ECO:0000313" key="8">
    <source>
        <dbReference type="Proteomes" id="UP001244011"/>
    </source>
</evidence>
<dbReference type="InterPro" id="IPR013752">
    <property type="entry name" value="KPA_reductase"/>
</dbReference>
<dbReference type="EMBL" id="MU839016">
    <property type="protein sequence ID" value="KAK1765265.1"/>
    <property type="molecule type" value="Genomic_DNA"/>
</dbReference>
<dbReference type="InterPro" id="IPR036291">
    <property type="entry name" value="NAD(P)-bd_dom_sf"/>
</dbReference>
<dbReference type="PANTHER" id="PTHR21708:SF30">
    <property type="entry name" value="2-DEHYDROPANTOATE 2-REDUCTASE-RELATED"/>
    <property type="match status" value="1"/>
</dbReference>